<dbReference type="PaxDb" id="122586-NMB1424"/>
<dbReference type="STRING" id="122586.NMB1424"/>
<dbReference type="HOGENOM" id="CLU_069799_0_0_4"/>
<dbReference type="PATRIC" id="fig|122586.8.peg.1783"/>
<dbReference type="InterPro" id="IPR015927">
    <property type="entry name" value="Peptidase_S24_S26A/B/C"/>
</dbReference>
<evidence type="ECO:0000313" key="2">
    <source>
        <dbReference type="EMBL" id="AAF41785.1"/>
    </source>
</evidence>
<dbReference type="Pfam" id="PF05265">
    <property type="entry name" value="DUF723"/>
    <property type="match status" value="1"/>
</dbReference>
<dbReference type="InterPro" id="IPR039418">
    <property type="entry name" value="LexA-like"/>
</dbReference>
<dbReference type="InterPro" id="IPR036286">
    <property type="entry name" value="LexA/Signal_pep-like_sf"/>
</dbReference>
<evidence type="ECO:0000259" key="1">
    <source>
        <dbReference type="Pfam" id="PF00717"/>
    </source>
</evidence>
<keyword evidence="3" id="KW-1185">Reference proteome</keyword>
<dbReference type="Gene3D" id="2.10.109.10">
    <property type="entry name" value="Umud Fragment, subunit A"/>
    <property type="match status" value="1"/>
</dbReference>
<dbReference type="OrthoDB" id="878605at2"/>
<gene>
    <name evidence="2" type="ordered locus">NMB1424</name>
</gene>
<protein>
    <recommendedName>
        <fullName evidence="1">Peptidase S24/S26A/S26B/S26C domain-containing protein</fullName>
    </recommendedName>
</protein>
<dbReference type="KEGG" id="nme:NMB1424"/>
<proteinExistence type="predicted"/>
<dbReference type="EMBL" id="AE002098">
    <property type="protein sequence ID" value="AAF41785.1"/>
    <property type="molecule type" value="Genomic_DNA"/>
</dbReference>
<evidence type="ECO:0000313" key="3">
    <source>
        <dbReference type="Proteomes" id="UP000000425"/>
    </source>
</evidence>
<dbReference type="SUPFAM" id="SSF51306">
    <property type="entry name" value="LexA/Signal peptidase"/>
    <property type="match status" value="1"/>
</dbReference>
<dbReference type="Proteomes" id="UP000000425">
    <property type="component" value="Chromosome"/>
</dbReference>
<accession>Q9JYU7</accession>
<name>Q9JYU7_NEIMB</name>
<organism evidence="2 3">
    <name type="scientific">Neisseria meningitidis serogroup B (strain ATCC BAA-335 / MC58)</name>
    <dbReference type="NCBI Taxonomy" id="122586"/>
    <lineage>
        <taxon>Bacteria</taxon>
        <taxon>Pseudomonadati</taxon>
        <taxon>Pseudomonadota</taxon>
        <taxon>Betaproteobacteria</taxon>
        <taxon>Neisseriales</taxon>
        <taxon>Neisseriaceae</taxon>
        <taxon>Neisseria</taxon>
    </lineage>
</organism>
<dbReference type="CDD" id="cd06529">
    <property type="entry name" value="S24_LexA-like"/>
    <property type="match status" value="1"/>
</dbReference>
<sequence>MARRSKTFEEAAAEVEERFGHRGIKLVEFEGTAKPCVINCPKHGNQTCSRYSNMFIGSSWGCPSCGNEQAAKAGIATLRKNHIALEMLKQAVTGMTKQERITTQAYNEMTKSVAGSNSIVLNDVQGDTTINNHHTHTHNHSDADGKALSMRLTPRPLLSDRQAAAFARTGKLTGSFDLFASVVAPSQYTFAVAMPDTSMSPVIEKGDLLVVEPRMCPADEDIALIELSDKRLVVAHLVIDIAGRMLIYQTGRPSEAFDLPEGSTILGVVLESKNGLCPPHRQEGVLIRITAPDVWTVGMISASKTSCTRPTAARKSAVCFLRFWQATRGIPKTRSWRNPNNA</sequence>
<reference evidence="2 3" key="1">
    <citation type="journal article" date="2000" name="Science">
        <title>Complete genome sequence of Neisseria meningitidis serogroup B strain MC58.</title>
        <authorList>
            <person name="Tettelin H."/>
            <person name="Saunders N.J."/>
            <person name="Heidelberg J."/>
            <person name="Jeffries A.C."/>
            <person name="Nelson K.E."/>
            <person name="Eisen J.A."/>
            <person name="Ketchum K.A."/>
            <person name="Hood D.W."/>
            <person name="Peden J.F."/>
            <person name="Dodson R.J."/>
            <person name="Nelson W.C."/>
            <person name="Gwinn M.L."/>
            <person name="DeBoy R."/>
            <person name="Peterson J.D."/>
            <person name="Hickey E.K."/>
            <person name="Haft D.H."/>
            <person name="Salzberg S.L."/>
            <person name="White O."/>
            <person name="Fleischmann R.D."/>
            <person name="Dougherty B.A."/>
            <person name="Mason T."/>
            <person name="Ciecko A."/>
            <person name="Parksey D.S."/>
            <person name="Blair E."/>
            <person name="Cittone H."/>
            <person name="Clark E.B."/>
            <person name="Cotton M.D."/>
            <person name="Utterback T.R."/>
            <person name="Khouri H."/>
            <person name="Qin H."/>
            <person name="Vamathevan J."/>
            <person name="Gill J."/>
            <person name="Scarlato V."/>
            <person name="Masignani V."/>
            <person name="Pizza M."/>
            <person name="Grandi G."/>
            <person name="Sun L."/>
            <person name="Smith H.O."/>
            <person name="Fraser C.M."/>
            <person name="Moxon E.R."/>
            <person name="Rappuoli R."/>
            <person name="Venter J.C."/>
        </authorList>
    </citation>
    <scope>NUCLEOTIDE SEQUENCE [LARGE SCALE GENOMIC DNA]</scope>
    <source>
        <strain evidence="3">ATCC BAA-335 / MC58</strain>
    </source>
</reference>
<dbReference type="InParanoid" id="Q9JYU7"/>
<feature type="domain" description="Peptidase S24/S26A/S26B/S26C" evidence="1">
    <location>
        <begin position="173"/>
        <end position="234"/>
    </location>
</feature>
<dbReference type="AlphaFoldDB" id="Q9JYU7"/>
<dbReference type="InterPro" id="IPR007929">
    <property type="entry name" value="DUF723"/>
</dbReference>
<dbReference type="PIR" id="B81086">
    <property type="entry name" value="B81086"/>
</dbReference>
<dbReference type="Pfam" id="PF00717">
    <property type="entry name" value="Peptidase_S24"/>
    <property type="match status" value="1"/>
</dbReference>